<sequence length="74" mass="7972">MVTGIFRQRTQRTYRSGNMVTDEAADPDRCARPTTGGITSQVGSEPALPQPDGMLAISPAQIVFHRPQCGLQVS</sequence>
<reference evidence="2" key="1">
    <citation type="journal article" date="2022" name="bioRxiv">
        <title>Sequencing and chromosome-scale assembly of the giantPleurodeles waltlgenome.</title>
        <authorList>
            <person name="Brown T."/>
            <person name="Elewa A."/>
            <person name="Iarovenko S."/>
            <person name="Subramanian E."/>
            <person name="Araus A.J."/>
            <person name="Petzold A."/>
            <person name="Susuki M."/>
            <person name="Suzuki K.-i.T."/>
            <person name="Hayashi T."/>
            <person name="Toyoda A."/>
            <person name="Oliveira C."/>
            <person name="Osipova E."/>
            <person name="Leigh N.D."/>
            <person name="Simon A."/>
            <person name="Yun M.H."/>
        </authorList>
    </citation>
    <scope>NUCLEOTIDE SEQUENCE</scope>
    <source>
        <strain evidence="2">20211129_DDA</strain>
        <tissue evidence="2">Liver</tissue>
    </source>
</reference>
<proteinExistence type="predicted"/>
<evidence type="ECO:0000313" key="3">
    <source>
        <dbReference type="Proteomes" id="UP001066276"/>
    </source>
</evidence>
<comment type="caution">
    <text evidence="2">The sequence shown here is derived from an EMBL/GenBank/DDBJ whole genome shotgun (WGS) entry which is preliminary data.</text>
</comment>
<evidence type="ECO:0000256" key="1">
    <source>
        <dbReference type="SAM" id="MobiDB-lite"/>
    </source>
</evidence>
<name>A0AAV7NJF8_PLEWA</name>
<keyword evidence="3" id="KW-1185">Reference proteome</keyword>
<accession>A0AAV7NJF8</accession>
<evidence type="ECO:0000313" key="2">
    <source>
        <dbReference type="EMBL" id="KAJ1115060.1"/>
    </source>
</evidence>
<gene>
    <name evidence="2" type="ORF">NDU88_003288</name>
</gene>
<dbReference type="EMBL" id="JANPWB010000012">
    <property type="protein sequence ID" value="KAJ1115060.1"/>
    <property type="molecule type" value="Genomic_DNA"/>
</dbReference>
<feature type="region of interest" description="Disordered" evidence="1">
    <location>
        <begin position="15"/>
        <end position="44"/>
    </location>
</feature>
<organism evidence="2 3">
    <name type="scientific">Pleurodeles waltl</name>
    <name type="common">Iberian ribbed newt</name>
    <dbReference type="NCBI Taxonomy" id="8319"/>
    <lineage>
        <taxon>Eukaryota</taxon>
        <taxon>Metazoa</taxon>
        <taxon>Chordata</taxon>
        <taxon>Craniata</taxon>
        <taxon>Vertebrata</taxon>
        <taxon>Euteleostomi</taxon>
        <taxon>Amphibia</taxon>
        <taxon>Batrachia</taxon>
        <taxon>Caudata</taxon>
        <taxon>Salamandroidea</taxon>
        <taxon>Salamandridae</taxon>
        <taxon>Pleurodelinae</taxon>
        <taxon>Pleurodeles</taxon>
    </lineage>
</organism>
<dbReference type="AlphaFoldDB" id="A0AAV7NJF8"/>
<protein>
    <submittedName>
        <fullName evidence="2">Uncharacterized protein</fullName>
    </submittedName>
</protein>
<dbReference type="Proteomes" id="UP001066276">
    <property type="component" value="Chromosome 8"/>
</dbReference>